<organism evidence="1 2">
    <name type="scientific">Nocardioides albus</name>
    <dbReference type="NCBI Taxonomy" id="1841"/>
    <lineage>
        <taxon>Bacteria</taxon>
        <taxon>Bacillati</taxon>
        <taxon>Actinomycetota</taxon>
        <taxon>Actinomycetes</taxon>
        <taxon>Propionibacteriales</taxon>
        <taxon>Nocardioidaceae</taxon>
        <taxon>Nocardioides</taxon>
    </lineage>
</organism>
<dbReference type="RefSeq" id="WP_183548786.1">
    <property type="nucleotide sequence ID" value="NZ_BMQT01000008.1"/>
</dbReference>
<accession>A0A7W5FAA1</accession>
<evidence type="ECO:0000313" key="1">
    <source>
        <dbReference type="EMBL" id="MBB3091089.1"/>
    </source>
</evidence>
<gene>
    <name evidence="1" type="ORF">FHS12_004054</name>
</gene>
<name>A0A7W5FAA1_9ACTN</name>
<dbReference type="Proteomes" id="UP000577707">
    <property type="component" value="Unassembled WGS sequence"/>
</dbReference>
<evidence type="ECO:0000313" key="2">
    <source>
        <dbReference type="Proteomes" id="UP000577707"/>
    </source>
</evidence>
<comment type="caution">
    <text evidence="1">The sequence shown here is derived from an EMBL/GenBank/DDBJ whole genome shotgun (WGS) entry which is preliminary data.</text>
</comment>
<dbReference type="AlphaFoldDB" id="A0A7W5FAA1"/>
<keyword evidence="2" id="KW-1185">Reference proteome</keyword>
<dbReference type="EMBL" id="JACHXG010000009">
    <property type="protein sequence ID" value="MBB3091089.1"/>
    <property type="molecule type" value="Genomic_DNA"/>
</dbReference>
<sequence length="66" mass="7196">MTRVLIRVNGELSKELQRAFPQLAAQAHHEQSTLTGEVPDQEALQGILHALGALDINVIEVVTIPD</sequence>
<proteinExistence type="predicted"/>
<reference evidence="1 2" key="1">
    <citation type="submission" date="2020-08" db="EMBL/GenBank/DDBJ databases">
        <title>Genomic Encyclopedia of Type Strains, Phase III (KMG-III): the genomes of soil and plant-associated and newly described type strains.</title>
        <authorList>
            <person name="Whitman W."/>
        </authorList>
    </citation>
    <scope>NUCLEOTIDE SEQUENCE [LARGE SCALE GENOMIC DNA]</scope>
    <source>
        <strain evidence="1 2">CECT 3302</strain>
    </source>
</reference>
<protein>
    <submittedName>
        <fullName evidence="1">Uncharacterized protein</fullName>
    </submittedName>
</protein>